<dbReference type="Proteomes" id="UP000219182">
    <property type="component" value="Unassembled WGS sequence"/>
</dbReference>
<gene>
    <name evidence="1" type="ORF">CN311_30440</name>
</gene>
<proteinExistence type="predicted"/>
<dbReference type="EMBL" id="NWQG01000270">
    <property type="protein sequence ID" value="PDQ17361.1"/>
    <property type="molecule type" value="Genomic_DNA"/>
</dbReference>
<dbReference type="AlphaFoldDB" id="A0A2A6F6V8"/>
<evidence type="ECO:0000313" key="1">
    <source>
        <dbReference type="EMBL" id="PDQ17361.1"/>
    </source>
</evidence>
<accession>A0A2A6F6V8</accession>
<comment type="caution">
    <text evidence="1">The sequence shown here is derived from an EMBL/GenBank/DDBJ whole genome shotgun (WGS) entry which is preliminary data.</text>
</comment>
<reference evidence="1 2" key="1">
    <citation type="submission" date="2017-09" db="EMBL/GenBank/DDBJ databases">
        <title>Mesorhizobum sanjuanii sp. nov. isolated from nodules of Lotus tenuis in saline-alkaline lowlands of Flooding Pampa.</title>
        <authorList>
            <person name="Sannazzaro A.I."/>
            <person name="Torres Tejerizo G.A."/>
            <person name="Fontana F."/>
            <person name="Cumpa Velazquez L.M."/>
            <person name="Hansen L."/>
            <person name="Pistorio M."/>
            <person name="Estrella M.J."/>
        </authorList>
    </citation>
    <scope>NUCLEOTIDE SEQUENCE [LARGE SCALE GENOMIC DNA]</scope>
    <source>
        <strain evidence="1 2">BSA136</strain>
    </source>
</reference>
<keyword evidence="2" id="KW-1185">Reference proteome</keyword>
<name>A0A2A6F6V8_9HYPH</name>
<dbReference type="RefSeq" id="WP_097577288.1">
    <property type="nucleotide sequence ID" value="NZ_NWQG01000270.1"/>
</dbReference>
<sequence length="69" mass="7718">MTATPRADHIYQRAYLLAESGVHDRAAEIVAMLVTEGYPEAVDLLNTDNIRADLRRACEVAAPRRPRLL</sequence>
<evidence type="ECO:0000313" key="2">
    <source>
        <dbReference type="Proteomes" id="UP000219182"/>
    </source>
</evidence>
<organism evidence="1 2">
    <name type="scientific">Mesorhizobium sanjuanii</name>
    <dbReference type="NCBI Taxonomy" id="2037900"/>
    <lineage>
        <taxon>Bacteria</taxon>
        <taxon>Pseudomonadati</taxon>
        <taxon>Pseudomonadota</taxon>
        <taxon>Alphaproteobacteria</taxon>
        <taxon>Hyphomicrobiales</taxon>
        <taxon>Phyllobacteriaceae</taxon>
        <taxon>Mesorhizobium</taxon>
    </lineage>
</organism>
<protein>
    <submittedName>
        <fullName evidence="1">Uncharacterized protein</fullName>
    </submittedName>
</protein>